<dbReference type="AlphaFoldDB" id="A0A150GA23"/>
<dbReference type="PROSITE" id="PS00108">
    <property type="entry name" value="PROTEIN_KINASE_ST"/>
    <property type="match status" value="1"/>
</dbReference>
<keyword evidence="4" id="KW-0418">Kinase</keyword>
<keyword evidence="11" id="KW-1185">Reference proteome</keyword>
<dbReference type="PROSITE" id="PS50222">
    <property type="entry name" value="EF_HAND_2"/>
    <property type="match status" value="4"/>
</dbReference>
<feature type="compositionally biased region" description="Gly residues" evidence="7">
    <location>
        <begin position="579"/>
        <end position="594"/>
    </location>
</feature>
<dbReference type="GO" id="GO:0005524">
    <property type="term" value="F:ATP binding"/>
    <property type="evidence" value="ECO:0007669"/>
    <property type="project" value="UniProtKB-KW"/>
</dbReference>
<reference evidence="11" key="1">
    <citation type="journal article" date="2016" name="Nat. Commun.">
        <title>The Gonium pectorale genome demonstrates co-option of cell cycle regulation during the evolution of multicellularity.</title>
        <authorList>
            <person name="Hanschen E.R."/>
            <person name="Marriage T.N."/>
            <person name="Ferris P.J."/>
            <person name="Hamaji T."/>
            <person name="Toyoda A."/>
            <person name="Fujiyama A."/>
            <person name="Neme R."/>
            <person name="Noguchi H."/>
            <person name="Minakuchi Y."/>
            <person name="Suzuki M."/>
            <person name="Kawai-Toyooka H."/>
            <person name="Smith D.R."/>
            <person name="Sparks H."/>
            <person name="Anderson J."/>
            <person name="Bakaric R."/>
            <person name="Luria V."/>
            <person name="Karger A."/>
            <person name="Kirschner M.W."/>
            <person name="Durand P.M."/>
            <person name="Michod R.E."/>
            <person name="Nozaki H."/>
            <person name="Olson B.J."/>
        </authorList>
    </citation>
    <scope>NUCLEOTIDE SEQUENCE [LARGE SCALE GENOMIC DNA]</scope>
    <source>
        <strain evidence="11">NIES-2863</strain>
    </source>
</reference>
<dbReference type="Pfam" id="PF00069">
    <property type="entry name" value="Pkinase"/>
    <property type="match status" value="1"/>
</dbReference>
<evidence type="ECO:0000313" key="10">
    <source>
        <dbReference type="EMBL" id="KXZ46415.1"/>
    </source>
</evidence>
<evidence type="ECO:0000259" key="8">
    <source>
        <dbReference type="PROSITE" id="PS50011"/>
    </source>
</evidence>
<dbReference type="SUPFAM" id="SSF47473">
    <property type="entry name" value="EF-hand"/>
    <property type="match status" value="1"/>
</dbReference>
<dbReference type="PANTHER" id="PTHR24349">
    <property type="entry name" value="SERINE/THREONINE-PROTEIN KINASE"/>
    <property type="match status" value="1"/>
</dbReference>
<dbReference type="FunFam" id="1.10.238.10:FF:000001">
    <property type="entry name" value="Calmodulin 1"/>
    <property type="match status" value="1"/>
</dbReference>
<feature type="compositionally biased region" description="Gly residues" evidence="7">
    <location>
        <begin position="646"/>
        <end position="674"/>
    </location>
</feature>
<dbReference type="GO" id="GO:0005509">
    <property type="term" value="F:calcium ion binding"/>
    <property type="evidence" value="ECO:0007669"/>
    <property type="project" value="InterPro"/>
</dbReference>
<dbReference type="Gene3D" id="1.10.238.10">
    <property type="entry name" value="EF-hand"/>
    <property type="match status" value="1"/>
</dbReference>
<feature type="domain" description="EF-hand" evidence="9">
    <location>
        <begin position="346"/>
        <end position="381"/>
    </location>
</feature>
<protein>
    <submittedName>
        <fullName evidence="10">Uncharacterized protein</fullName>
    </submittedName>
</protein>
<dbReference type="PROSITE" id="PS00018">
    <property type="entry name" value="EF_HAND_1"/>
    <property type="match status" value="4"/>
</dbReference>
<dbReference type="STRING" id="33097.A0A150GA23"/>
<dbReference type="Pfam" id="PF13499">
    <property type="entry name" value="EF-hand_7"/>
    <property type="match status" value="2"/>
</dbReference>
<keyword evidence="2" id="KW-0808">Transferase</keyword>
<dbReference type="InterPro" id="IPR050205">
    <property type="entry name" value="CDPK_Ser/Thr_kinases"/>
</dbReference>
<dbReference type="OrthoDB" id="40902at2759"/>
<comment type="caution">
    <text evidence="10">The sequence shown here is derived from an EMBL/GenBank/DDBJ whole genome shotgun (WGS) entry which is preliminary data.</text>
</comment>
<evidence type="ECO:0000313" key="11">
    <source>
        <dbReference type="Proteomes" id="UP000075714"/>
    </source>
</evidence>
<feature type="domain" description="Protein kinase" evidence="8">
    <location>
        <begin position="54"/>
        <end position="303"/>
    </location>
</feature>
<dbReference type="EMBL" id="LSYV01000045">
    <property type="protein sequence ID" value="KXZ46415.1"/>
    <property type="molecule type" value="Genomic_DNA"/>
</dbReference>
<keyword evidence="3" id="KW-0547">Nucleotide-binding</keyword>
<dbReference type="InterPro" id="IPR018247">
    <property type="entry name" value="EF_Hand_1_Ca_BS"/>
</dbReference>
<dbReference type="GO" id="GO:0004674">
    <property type="term" value="F:protein serine/threonine kinase activity"/>
    <property type="evidence" value="ECO:0007669"/>
    <property type="project" value="UniProtKB-KW"/>
</dbReference>
<evidence type="ECO:0000256" key="5">
    <source>
        <dbReference type="ARBA" id="ARBA00022837"/>
    </source>
</evidence>
<organism evidence="10 11">
    <name type="scientific">Gonium pectorale</name>
    <name type="common">Green alga</name>
    <dbReference type="NCBI Taxonomy" id="33097"/>
    <lineage>
        <taxon>Eukaryota</taxon>
        <taxon>Viridiplantae</taxon>
        <taxon>Chlorophyta</taxon>
        <taxon>core chlorophytes</taxon>
        <taxon>Chlorophyceae</taxon>
        <taxon>CS clade</taxon>
        <taxon>Chlamydomonadales</taxon>
        <taxon>Volvocaceae</taxon>
        <taxon>Gonium</taxon>
    </lineage>
</organism>
<sequence length="766" mass="79533">MGSCSSKEEAELAQQVLGAQKAKSAQAVRRLSALGSQEGQVWITRPTDDIKKEFKFGAMINKGQFGTIYVVTNGAGDRFACKQISKRKLTGPNSIRDIRREIEVLHHLRGPCGRAGALWRWALGDGPGGDLFERMESTSTITERSAAALFRGLVETVSYCHTLGVVHRDLKPENFLITDKSPDAAIKLADFGLSCFFREGQEMNEVVGSPYYIAPEVVDRSYGKGCDVWSLGVILHILLSGQPPFTGNSDAEILKNVRTQELSLTSDPWPSISRHARHLVSKMLEKDPERRLRMDQVLTHPWLRADGTAPVRAIPSGVRDRISQFHALNTFKREARRILAAALPPEEVAGLKMLFEELDANGDGLLSLGELREGLARKGEAMQGEEAAALLEAADLNGDGYIDYREFIAATYNMSRMEQQDVVLKAFKHFDLDGDGFITKEELATALSRLPASSRESAAALLAEADANRDGKLDYREFTAMVLAVQPGAKAANEDDAKDKVQPVVESLPGMVYDDKAVHGGSRHGGSKHGSVVGGAAASASVHAGGSTAYEDKAVRGGSRHGGASHATLGAAAGVSGSVRGGTHPGIGTGGSRHGGVSNATGGAAGGGTRGGTHPGFGAGGSRHGSVSNLTMGVASAAGASTRGGTHPGVGGGSGPNGGGSLLLAGGGGGGSGSRRGSVVSTGAYTASQSGNHRLSAGGISVGQIDSLGSRGRVGGWTAPASGEAAPLDSEDEEVMARARPSVAPDRSVRGGGMGRTGPAVIVGAA</sequence>
<gene>
    <name evidence="10" type="ORF">GPECTOR_44g89</name>
</gene>
<dbReference type="InterPro" id="IPR011009">
    <property type="entry name" value="Kinase-like_dom_sf"/>
</dbReference>
<evidence type="ECO:0000256" key="3">
    <source>
        <dbReference type="ARBA" id="ARBA00022741"/>
    </source>
</evidence>
<dbReference type="InterPro" id="IPR002048">
    <property type="entry name" value="EF_hand_dom"/>
</dbReference>
<dbReference type="PROSITE" id="PS50011">
    <property type="entry name" value="PROTEIN_KINASE_DOM"/>
    <property type="match status" value="1"/>
</dbReference>
<keyword evidence="1" id="KW-0723">Serine/threonine-protein kinase</keyword>
<evidence type="ECO:0000256" key="4">
    <source>
        <dbReference type="ARBA" id="ARBA00022777"/>
    </source>
</evidence>
<feature type="domain" description="EF-hand" evidence="9">
    <location>
        <begin position="454"/>
        <end position="488"/>
    </location>
</feature>
<dbReference type="Proteomes" id="UP000075714">
    <property type="component" value="Unassembled WGS sequence"/>
</dbReference>
<keyword evidence="6" id="KW-0067">ATP-binding</keyword>
<dbReference type="InterPro" id="IPR000719">
    <property type="entry name" value="Prot_kinase_dom"/>
</dbReference>
<feature type="region of interest" description="Disordered" evidence="7">
    <location>
        <begin position="576"/>
        <end position="625"/>
    </location>
</feature>
<feature type="compositionally biased region" description="Gly residues" evidence="7">
    <location>
        <begin position="603"/>
        <end position="623"/>
    </location>
</feature>
<proteinExistence type="predicted"/>
<dbReference type="CDD" id="cd00051">
    <property type="entry name" value="EFh"/>
    <property type="match status" value="3"/>
</dbReference>
<feature type="domain" description="EF-hand" evidence="9">
    <location>
        <begin position="382"/>
        <end position="417"/>
    </location>
</feature>
<dbReference type="Gene3D" id="3.30.200.20">
    <property type="entry name" value="Phosphorylase Kinase, domain 1"/>
    <property type="match status" value="1"/>
</dbReference>
<evidence type="ECO:0000256" key="7">
    <source>
        <dbReference type="SAM" id="MobiDB-lite"/>
    </source>
</evidence>
<feature type="domain" description="EF-hand" evidence="9">
    <location>
        <begin position="418"/>
        <end position="453"/>
    </location>
</feature>
<evidence type="ECO:0000259" key="9">
    <source>
        <dbReference type="PROSITE" id="PS50222"/>
    </source>
</evidence>
<accession>A0A150GA23</accession>
<dbReference type="SMART" id="SM00054">
    <property type="entry name" value="EFh"/>
    <property type="match status" value="4"/>
</dbReference>
<evidence type="ECO:0000256" key="2">
    <source>
        <dbReference type="ARBA" id="ARBA00022679"/>
    </source>
</evidence>
<dbReference type="CDD" id="cd05117">
    <property type="entry name" value="STKc_CAMK"/>
    <property type="match status" value="1"/>
</dbReference>
<evidence type="ECO:0000256" key="1">
    <source>
        <dbReference type="ARBA" id="ARBA00022527"/>
    </source>
</evidence>
<dbReference type="Gene3D" id="1.10.510.10">
    <property type="entry name" value="Transferase(Phosphotransferase) domain 1"/>
    <property type="match status" value="1"/>
</dbReference>
<dbReference type="InterPro" id="IPR008271">
    <property type="entry name" value="Ser/Thr_kinase_AS"/>
</dbReference>
<dbReference type="InterPro" id="IPR011992">
    <property type="entry name" value="EF-hand-dom_pair"/>
</dbReference>
<name>A0A150GA23_GONPE</name>
<feature type="region of interest" description="Disordered" evidence="7">
    <location>
        <begin position="638"/>
        <end position="680"/>
    </location>
</feature>
<evidence type="ECO:0000256" key="6">
    <source>
        <dbReference type="ARBA" id="ARBA00022840"/>
    </source>
</evidence>
<dbReference type="SUPFAM" id="SSF56112">
    <property type="entry name" value="Protein kinase-like (PK-like)"/>
    <property type="match status" value="1"/>
</dbReference>
<keyword evidence="5" id="KW-0106">Calcium</keyword>
<dbReference type="SMART" id="SM00220">
    <property type="entry name" value="S_TKc"/>
    <property type="match status" value="1"/>
</dbReference>